<evidence type="ECO:0000313" key="2">
    <source>
        <dbReference type="Proteomes" id="UP000078387"/>
    </source>
</evidence>
<gene>
    <name evidence="1" type="ORF">CL6EHI_138490</name>
</gene>
<dbReference type="VEuPathDB" id="AmoebaDB:EHI7A_013690"/>
<dbReference type="VEuPathDB" id="AmoebaDB:EHI5A_028710"/>
<evidence type="ECO:0000313" key="1">
    <source>
        <dbReference type="EMBL" id="GAT95889.1"/>
    </source>
</evidence>
<dbReference type="AlphaFoldDB" id="A0A5K1V5T6"/>
<dbReference type="EMBL" id="BDEQ01000001">
    <property type="protein sequence ID" value="GAT95889.1"/>
    <property type="molecule type" value="Genomic_DNA"/>
</dbReference>
<protein>
    <recommendedName>
        <fullName evidence="3">Leucine-rich repeat containing protein</fullName>
    </recommendedName>
</protein>
<comment type="caution">
    <text evidence="1">The sequence shown here is derived from an EMBL/GenBank/DDBJ whole genome shotgun (WGS) entry which is preliminary data.</text>
</comment>
<evidence type="ECO:0008006" key="3">
    <source>
        <dbReference type="Google" id="ProtNLM"/>
    </source>
</evidence>
<accession>A0A5K1V5T6</accession>
<dbReference type="VEuPathDB" id="AmoebaDB:EHI8A_010590"/>
<dbReference type="VEuPathDB" id="AmoebaDB:EHI_138490"/>
<dbReference type="OMA" id="RPYHQLK"/>
<dbReference type="VEuPathDB" id="AmoebaDB:KM1_022770"/>
<proteinExistence type="predicted"/>
<sequence length="536" mass="62656">MTILEKVYLANVLLYFSDYVDFLQFSFINSKCQDTLHIIKQFPYGIKLSKKLYQVFKMNKKVNKILDIIPNIESITVPNVLYVSIINKNIQQLGIERITVPQIIQLKQYDSIVSIKIIIGYNEFIDLTPYHQLKRIYIVDINNTDEAMFILDHLKRYLFFRYKSVGFSVQKIYDRLKDCDIEKIIFDIISDEDNNISKSILRRLPHVFFYKRVFSGNDTDFQLFTYHGKNLKVINESRNLTTQFNALYFPSKLSFKTIPSYIQNFTQLTSISSDYCDISNLPNNILSFKTMSYNQLMFPQTLNSLTLRLYKNINIPSTLTSLFLEDITIPLKCEDEETSNCFNLIKCSLLKELKIQCYDIEFTSLKSLQHLTKINIIRKYPSCISYNNQLFPLKLQELKCDELLLPKKLRIKKLIIDCSSTSRINLIQYNSLTSLKIYSLCHKNILLPFSLIKIHLNNLYNRIETLNLSDEPSLNQIIIENCKAQLFMKLPEDFDLLCIINSSNCMLTSVSNINKVLIHSSLIDTSRIYSNITITN</sequence>
<dbReference type="Proteomes" id="UP000078387">
    <property type="component" value="Unassembled WGS sequence"/>
</dbReference>
<name>A0A5K1V5T6_ENTHI</name>
<reference evidence="1 2" key="1">
    <citation type="submission" date="2016-05" db="EMBL/GenBank/DDBJ databases">
        <title>First whole genome sequencing of Entamoeba histolytica HM1:IMSS-clone-6.</title>
        <authorList>
            <person name="Mukherjee Avik.K."/>
            <person name="Izumyama S."/>
            <person name="Nakada-Tsukui K."/>
            <person name="Nozaki T."/>
        </authorList>
    </citation>
    <scope>NUCLEOTIDE SEQUENCE [LARGE SCALE GENOMIC DNA]</scope>
    <source>
        <strain evidence="1 2">HM1:IMSS clone 6</strain>
    </source>
</reference>
<organism evidence="1 2">
    <name type="scientific">Entamoeba histolytica</name>
    <dbReference type="NCBI Taxonomy" id="5759"/>
    <lineage>
        <taxon>Eukaryota</taxon>
        <taxon>Amoebozoa</taxon>
        <taxon>Evosea</taxon>
        <taxon>Archamoebae</taxon>
        <taxon>Mastigamoebida</taxon>
        <taxon>Entamoebidae</taxon>
        <taxon>Entamoeba</taxon>
    </lineage>
</organism>